<gene>
    <name evidence="3" type="ORF">BDP27DRAFT_1454913</name>
</gene>
<dbReference type="AlphaFoldDB" id="A0A9P5P872"/>
<name>A0A9P5P872_9AGAR</name>
<dbReference type="EMBL" id="JADNRY010000499">
    <property type="protein sequence ID" value="KAF9046989.1"/>
    <property type="molecule type" value="Genomic_DNA"/>
</dbReference>
<feature type="chain" id="PRO_5040346605" evidence="2">
    <location>
        <begin position="24"/>
        <end position="171"/>
    </location>
</feature>
<evidence type="ECO:0000313" key="4">
    <source>
        <dbReference type="Proteomes" id="UP000772434"/>
    </source>
</evidence>
<evidence type="ECO:0000256" key="1">
    <source>
        <dbReference type="SAM" id="MobiDB-lite"/>
    </source>
</evidence>
<comment type="caution">
    <text evidence="3">The sequence shown here is derived from an EMBL/GenBank/DDBJ whole genome shotgun (WGS) entry which is preliminary data.</text>
</comment>
<evidence type="ECO:0000313" key="3">
    <source>
        <dbReference type="EMBL" id="KAF9046989.1"/>
    </source>
</evidence>
<reference evidence="3" key="1">
    <citation type="submission" date="2020-11" db="EMBL/GenBank/DDBJ databases">
        <authorList>
            <consortium name="DOE Joint Genome Institute"/>
            <person name="Ahrendt S."/>
            <person name="Riley R."/>
            <person name="Andreopoulos W."/>
            <person name="Labutti K."/>
            <person name="Pangilinan J."/>
            <person name="Ruiz-Duenas F.J."/>
            <person name="Barrasa J.M."/>
            <person name="Sanchez-Garcia M."/>
            <person name="Camarero S."/>
            <person name="Miyauchi S."/>
            <person name="Serrano A."/>
            <person name="Linde D."/>
            <person name="Babiker R."/>
            <person name="Drula E."/>
            <person name="Ayuso-Fernandez I."/>
            <person name="Pacheco R."/>
            <person name="Padilla G."/>
            <person name="Ferreira P."/>
            <person name="Barriuso J."/>
            <person name="Kellner H."/>
            <person name="Castanera R."/>
            <person name="Alfaro M."/>
            <person name="Ramirez L."/>
            <person name="Pisabarro A.G."/>
            <person name="Kuo A."/>
            <person name="Tritt A."/>
            <person name="Lipzen A."/>
            <person name="He G."/>
            <person name="Yan M."/>
            <person name="Ng V."/>
            <person name="Cullen D."/>
            <person name="Martin F."/>
            <person name="Rosso M.-N."/>
            <person name="Henrissat B."/>
            <person name="Hibbett D."/>
            <person name="Martinez A.T."/>
            <person name="Grigoriev I.V."/>
        </authorList>
    </citation>
    <scope>NUCLEOTIDE SEQUENCE</scope>
    <source>
        <strain evidence="3">AH 40177</strain>
    </source>
</reference>
<feature type="signal peptide" evidence="2">
    <location>
        <begin position="1"/>
        <end position="23"/>
    </location>
</feature>
<feature type="region of interest" description="Disordered" evidence="1">
    <location>
        <begin position="41"/>
        <end position="62"/>
    </location>
</feature>
<proteinExistence type="predicted"/>
<accession>A0A9P5P872</accession>
<protein>
    <submittedName>
        <fullName evidence="3">Uncharacterized protein</fullName>
    </submittedName>
</protein>
<organism evidence="3 4">
    <name type="scientific">Rhodocollybia butyracea</name>
    <dbReference type="NCBI Taxonomy" id="206335"/>
    <lineage>
        <taxon>Eukaryota</taxon>
        <taxon>Fungi</taxon>
        <taxon>Dikarya</taxon>
        <taxon>Basidiomycota</taxon>
        <taxon>Agaricomycotina</taxon>
        <taxon>Agaricomycetes</taxon>
        <taxon>Agaricomycetidae</taxon>
        <taxon>Agaricales</taxon>
        <taxon>Marasmiineae</taxon>
        <taxon>Omphalotaceae</taxon>
        <taxon>Rhodocollybia</taxon>
    </lineage>
</organism>
<keyword evidence="2" id="KW-0732">Signal</keyword>
<dbReference type="Proteomes" id="UP000772434">
    <property type="component" value="Unassembled WGS sequence"/>
</dbReference>
<keyword evidence="4" id="KW-1185">Reference proteome</keyword>
<evidence type="ECO:0000256" key="2">
    <source>
        <dbReference type="SAM" id="SignalP"/>
    </source>
</evidence>
<sequence>MRFTTFAFTALLGCFLSIGICVAKPISVRGGSTSEEITARAVPAGQRTTHASRPQPKPQPQLTWISGEKKLAPADADIARQAVISVVQGFDSERMAGSHVQTTFLNNSPAPVAGAPAVTDSRIGFIFISNGEVFSGDIVWPVIDMSNLKAVIRNSEKRVEYRTPASSKGQD</sequence>